<name>D6Y469_THEBD</name>
<keyword evidence="12" id="KW-1185">Reference proteome</keyword>
<dbReference type="KEGG" id="tbi:Tbis_0395"/>
<feature type="transmembrane region" description="Helical" evidence="10">
    <location>
        <begin position="96"/>
        <end position="123"/>
    </location>
</feature>
<evidence type="ECO:0000256" key="4">
    <source>
        <dbReference type="ARBA" id="ARBA00022989"/>
    </source>
</evidence>
<dbReference type="HAMAP" id="MF_00454">
    <property type="entry name" value="FluC"/>
    <property type="match status" value="1"/>
</dbReference>
<evidence type="ECO:0000256" key="7">
    <source>
        <dbReference type="ARBA" id="ARBA00035120"/>
    </source>
</evidence>
<dbReference type="PANTHER" id="PTHR28259:SF1">
    <property type="entry name" value="FLUORIDE EXPORT PROTEIN 1-RELATED"/>
    <property type="match status" value="1"/>
</dbReference>
<dbReference type="PANTHER" id="PTHR28259">
    <property type="entry name" value="FLUORIDE EXPORT PROTEIN 1-RELATED"/>
    <property type="match status" value="1"/>
</dbReference>
<dbReference type="EMBL" id="CP001874">
    <property type="protein sequence ID" value="ADG87123.1"/>
    <property type="molecule type" value="Genomic_DNA"/>
</dbReference>
<comment type="activity regulation">
    <text evidence="10">Na(+) is not transported, but it plays an essential structural role and its presence is essential for fluoride channel function.</text>
</comment>
<dbReference type="NCBIfam" id="TIGR00494">
    <property type="entry name" value="crcB"/>
    <property type="match status" value="1"/>
</dbReference>
<keyword evidence="10" id="KW-0479">Metal-binding</keyword>
<dbReference type="HOGENOM" id="CLU_114342_2_1_11"/>
<evidence type="ECO:0000256" key="10">
    <source>
        <dbReference type="HAMAP-Rule" id="MF_00454"/>
    </source>
</evidence>
<dbReference type="Pfam" id="PF02537">
    <property type="entry name" value="CRCB"/>
    <property type="match status" value="1"/>
</dbReference>
<gene>
    <name evidence="10" type="primary">fluC</name>
    <name evidence="10" type="synonym">crcB</name>
    <name evidence="11" type="ordered locus">Tbis_0395</name>
</gene>
<comment type="function">
    <text evidence="9 10">Fluoride-specific ion channel. Important for reducing fluoride concentration in the cell, thus reducing its toxicity.</text>
</comment>
<dbReference type="GO" id="GO:0062054">
    <property type="term" value="F:fluoride channel activity"/>
    <property type="evidence" value="ECO:0007669"/>
    <property type="project" value="UniProtKB-UniRule"/>
</dbReference>
<dbReference type="OrthoDB" id="5148600at2"/>
<sequence>MTTILLVFAGGAIGAPARYLTDRFVQRRLGGVFPWGTLTVNVTGSFLLGCLLGLQFARGLPDGVTTLLGTGFCGAFTTFSTFGYETVRLLEEGSTWAAGVNAFAGLLLGVPAAVTGLLLAGVLG</sequence>
<feature type="transmembrane region" description="Helical" evidence="10">
    <location>
        <begin position="38"/>
        <end position="57"/>
    </location>
</feature>
<comment type="subcellular location">
    <subcellularLocation>
        <location evidence="1 10">Cell membrane</location>
        <topology evidence="1 10">Multi-pass membrane protein</topology>
    </subcellularLocation>
</comment>
<reference evidence="11 12" key="1">
    <citation type="submission" date="2010-01" db="EMBL/GenBank/DDBJ databases">
        <title>The complete genome of Thermobispora bispora DSM 43833.</title>
        <authorList>
            <consortium name="US DOE Joint Genome Institute (JGI-PGF)"/>
            <person name="Lucas S."/>
            <person name="Copeland A."/>
            <person name="Lapidus A."/>
            <person name="Glavina del Rio T."/>
            <person name="Dalin E."/>
            <person name="Tice H."/>
            <person name="Bruce D."/>
            <person name="Goodwin L."/>
            <person name="Pitluck S."/>
            <person name="Kyrpides N."/>
            <person name="Mavromatis K."/>
            <person name="Ivanova N."/>
            <person name="Mikhailova N."/>
            <person name="Chertkov O."/>
            <person name="Brettin T."/>
            <person name="Detter J.C."/>
            <person name="Han C."/>
            <person name="Larimer F."/>
            <person name="Land M."/>
            <person name="Hauser L."/>
            <person name="Markowitz V."/>
            <person name="Cheng J.-F."/>
            <person name="Hugenholtz P."/>
            <person name="Woyke T."/>
            <person name="Wu D."/>
            <person name="Jando M."/>
            <person name="Schneider S."/>
            <person name="Klenk H.-P."/>
            <person name="Eisen J.A."/>
        </authorList>
    </citation>
    <scope>NUCLEOTIDE SEQUENCE [LARGE SCALE GENOMIC DNA]</scope>
    <source>
        <strain evidence="12">ATCC 19993 / DSM 43833 / CBS 139.67 / JCM 10125 / KCTC 9307 / NBRC 14880 / R51</strain>
    </source>
</reference>
<keyword evidence="10" id="KW-0915">Sodium</keyword>
<evidence type="ECO:0000256" key="8">
    <source>
        <dbReference type="ARBA" id="ARBA00035585"/>
    </source>
</evidence>
<accession>D6Y469</accession>
<evidence type="ECO:0000313" key="12">
    <source>
        <dbReference type="Proteomes" id="UP000006640"/>
    </source>
</evidence>
<dbReference type="GO" id="GO:0005886">
    <property type="term" value="C:plasma membrane"/>
    <property type="evidence" value="ECO:0007669"/>
    <property type="project" value="UniProtKB-SubCell"/>
</dbReference>
<comment type="similarity">
    <text evidence="7 10">Belongs to the fluoride channel Fluc/FEX (TC 1.A.43) family.</text>
</comment>
<keyword evidence="10" id="KW-0813">Transport</keyword>
<evidence type="ECO:0000256" key="1">
    <source>
        <dbReference type="ARBA" id="ARBA00004651"/>
    </source>
</evidence>
<keyword evidence="4 10" id="KW-1133">Transmembrane helix</keyword>
<organism evidence="11 12">
    <name type="scientific">Thermobispora bispora (strain ATCC 19993 / DSM 43833 / CBS 139.67 / JCM 10125 / KCTC 9307 / NBRC 14880 / R51)</name>
    <dbReference type="NCBI Taxonomy" id="469371"/>
    <lineage>
        <taxon>Bacteria</taxon>
        <taxon>Bacillati</taxon>
        <taxon>Actinomycetota</taxon>
        <taxon>Actinomycetes</taxon>
        <taxon>Streptosporangiales</taxon>
        <taxon>Streptosporangiaceae</taxon>
        <taxon>Thermobispora</taxon>
    </lineage>
</organism>
<keyword evidence="10" id="KW-0406">Ion transport</keyword>
<dbReference type="RefSeq" id="WP_013130656.1">
    <property type="nucleotide sequence ID" value="NC_014165.1"/>
</dbReference>
<proteinExistence type="inferred from homology"/>
<evidence type="ECO:0000256" key="6">
    <source>
        <dbReference type="ARBA" id="ARBA00023303"/>
    </source>
</evidence>
<evidence type="ECO:0000313" key="11">
    <source>
        <dbReference type="EMBL" id="ADG87123.1"/>
    </source>
</evidence>
<protein>
    <recommendedName>
        <fullName evidence="10">Fluoride-specific ion channel FluC</fullName>
    </recommendedName>
</protein>
<dbReference type="STRING" id="469371.Tbis_0395"/>
<dbReference type="eggNOG" id="COG0239">
    <property type="taxonomic scope" value="Bacteria"/>
</dbReference>
<keyword evidence="2 10" id="KW-1003">Cell membrane</keyword>
<keyword evidence="3 10" id="KW-0812">Transmembrane</keyword>
<feature type="binding site" evidence="10">
    <location>
        <position position="77"/>
    </location>
    <ligand>
        <name>Na(+)</name>
        <dbReference type="ChEBI" id="CHEBI:29101"/>
        <note>structural</note>
    </ligand>
</feature>
<dbReference type="GO" id="GO:0046872">
    <property type="term" value="F:metal ion binding"/>
    <property type="evidence" value="ECO:0007669"/>
    <property type="project" value="UniProtKB-KW"/>
</dbReference>
<evidence type="ECO:0000256" key="9">
    <source>
        <dbReference type="ARBA" id="ARBA00049940"/>
    </source>
</evidence>
<dbReference type="Proteomes" id="UP000006640">
    <property type="component" value="Chromosome"/>
</dbReference>
<evidence type="ECO:0000256" key="2">
    <source>
        <dbReference type="ARBA" id="ARBA00022475"/>
    </source>
</evidence>
<evidence type="ECO:0000256" key="5">
    <source>
        <dbReference type="ARBA" id="ARBA00023136"/>
    </source>
</evidence>
<evidence type="ECO:0000256" key="3">
    <source>
        <dbReference type="ARBA" id="ARBA00022692"/>
    </source>
</evidence>
<dbReference type="GO" id="GO:0140114">
    <property type="term" value="P:cellular detoxification of fluoride"/>
    <property type="evidence" value="ECO:0007669"/>
    <property type="project" value="UniProtKB-UniRule"/>
</dbReference>
<dbReference type="InterPro" id="IPR003691">
    <property type="entry name" value="FluC"/>
</dbReference>
<keyword evidence="5 10" id="KW-0472">Membrane</keyword>
<dbReference type="AlphaFoldDB" id="D6Y469"/>
<keyword evidence="6 10" id="KW-0407">Ion channel</keyword>
<comment type="catalytic activity">
    <reaction evidence="8">
        <text>fluoride(in) = fluoride(out)</text>
        <dbReference type="Rhea" id="RHEA:76159"/>
        <dbReference type="ChEBI" id="CHEBI:17051"/>
    </reaction>
    <physiologicalReaction direction="left-to-right" evidence="8">
        <dbReference type="Rhea" id="RHEA:76160"/>
    </physiologicalReaction>
</comment>
<feature type="transmembrane region" description="Helical" evidence="10">
    <location>
        <begin position="64"/>
        <end position="84"/>
    </location>
</feature>
<feature type="binding site" evidence="10">
    <location>
        <position position="74"/>
    </location>
    <ligand>
        <name>Na(+)</name>
        <dbReference type="ChEBI" id="CHEBI:29101"/>
        <note>structural</note>
    </ligand>
</feature>